<gene>
    <name evidence="8" type="ORF">MSPICULIGERA_LOCUS13554</name>
</gene>
<evidence type="ECO:0000259" key="7">
    <source>
        <dbReference type="PROSITE" id="PS51140"/>
    </source>
</evidence>
<evidence type="ECO:0000256" key="1">
    <source>
        <dbReference type="ARBA" id="ARBA00009278"/>
    </source>
</evidence>
<keyword evidence="9" id="KW-1185">Reference proteome</keyword>
<evidence type="ECO:0000313" key="9">
    <source>
        <dbReference type="Proteomes" id="UP001177023"/>
    </source>
</evidence>
<evidence type="ECO:0000259" key="6">
    <source>
        <dbReference type="PROSITE" id="PS50004"/>
    </source>
</evidence>
<dbReference type="GO" id="GO:0031624">
    <property type="term" value="F:ubiquitin conjugating enzyme binding"/>
    <property type="evidence" value="ECO:0007669"/>
    <property type="project" value="TreeGrafter"/>
</dbReference>
<dbReference type="GO" id="GO:0006914">
    <property type="term" value="P:autophagy"/>
    <property type="evidence" value="ECO:0007669"/>
    <property type="project" value="UniProtKB-KW"/>
</dbReference>
<feature type="domain" description="C2" evidence="6">
    <location>
        <begin position="44"/>
        <end position="160"/>
    </location>
</feature>
<protein>
    <recommendedName>
        <fullName evidence="10">Toll-interacting protein</fullName>
    </recommendedName>
</protein>
<dbReference type="EMBL" id="CATQJA010002637">
    <property type="protein sequence ID" value="CAJ0575240.1"/>
    <property type="molecule type" value="Genomic_DNA"/>
</dbReference>
<dbReference type="AlphaFoldDB" id="A0AA36CTV1"/>
<dbReference type="Pfam" id="PF00168">
    <property type="entry name" value="C2"/>
    <property type="match status" value="1"/>
</dbReference>
<dbReference type="SMART" id="SM00239">
    <property type="entry name" value="C2"/>
    <property type="match status" value="1"/>
</dbReference>
<dbReference type="PROSITE" id="PS50004">
    <property type="entry name" value="C2"/>
    <property type="match status" value="1"/>
</dbReference>
<dbReference type="SUPFAM" id="SSF49562">
    <property type="entry name" value="C2 domain (Calcium/lipid-binding domain, CaLB)"/>
    <property type="match status" value="1"/>
</dbReference>
<name>A0AA36CTV1_9BILA</name>
<dbReference type="Gene3D" id="1.10.8.10">
    <property type="entry name" value="DNA helicase RuvA subunit, C-terminal domain"/>
    <property type="match status" value="1"/>
</dbReference>
<evidence type="ECO:0000256" key="4">
    <source>
        <dbReference type="ARBA" id="ARBA00023006"/>
    </source>
</evidence>
<organism evidence="8 9">
    <name type="scientific">Mesorhabditis spiculigera</name>
    <dbReference type="NCBI Taxonomy" id="96644"/>
    <lineage>
        <taxon>Eukaryota</taxon>
        <taxon>Metazoa</taxon>
        <taxon>Ecdysozoa</taxon>
        <taxon>Nematoda</taxon>
        <taxon>Chromadorea</taxon>
        <taxon>Rhabditida</taxon>
        <taxon>Rhabditina</taxon>
        <taxon>Rhabditomorpha</taxon>
        <taxon>Rhabditoidea</taxon>
        <taxon>Rhabditidae</taxon>
        <taxon>Mesorhabditinae</taxon>
        <taxon>Mesorhabditis</taxon>
    </lineage>
</organism>
<dbReference type="SUPFAM" id="SSF46934">
    <property type="entry name" value="UBA-like"/>
    <property type="match status" value="1"/>
</dbReference>
<dbReference type="GO" id="GO:0005737">
    <property type="term" value="C:cytoplasm"/>
    <property type="evidence" value="ECO:0007669"/>
    <property type="project" value="TreeGrafter"/>
</dbReference>
<comment type="similarity">
    <text evidence="1">Belongs to the tollip family.</text>
</comment>
<keyword evidence="2" id="KW-0399">Innate immunity</keyword>
<keyword evidence="5" id="KW-0395">Inflammatory response</keyword>
<keyword evidence="3" id="KW-0391">Immunity</keyword>
<keyword evidence="4" id="KW-0072">Autophagy</keyword>
<dbReference type="SMART" id="SM00546">
    <property type="entry name" value="CUE"/>
    <property type="match status" value="1"/>
</dbReference>
<dbReference type="GO" id="GO:0043130">
    <property type="term" value="F:ubiquitin binding"/>
    <property type="evidence" value="ECO:0007669"/>
    <property type="project" value="InterPro"/>
</dbReference>
<evidence type="ECO:0008006" key="10">
    <source>
        <dbReference type="Google" id="ProtNLM"/>
    </source>
</evidence>
<proteinExistence type="inferred from homology"/>
<dbReference type="PANTHER" id="PTHR16461:SF5">
    <property type="entry name" value="TOLL-INTERACTING PROTEIN"/>
    <property type="match status" value="1"/>
</dbReference>
<evidence type="ECO:0000313" key="8">
    <source>
        <dbReference type="EMBL" id="CAJ0575240.1"/>
    </source>
</evidence>
<evidence type="ECO:0000256" key="5">
    <source>
        <dbReference type="ARBA" id="ARBA00023198"/>
    </source>
</evidence>
<feature type="domain" description="CUE" evidence="7">
    <location>
        <begin position="200"/>
        <end position="243"/>
    </location>
</feature>
<accession>A0AA36CTV1</accession>
<dbReference type="PROSITE" id="PS51140">
    <property type="entry name" value="CUE"/>
    <property type="match status" value="1"/>
</dbReference>
<dbReference type="GO" id="GO:0006511">
    <property type="term" value="P:ubiquitin-dependent protein catabolic process"/>
    <property type="evidence" value="ECO:0007669"/>
    <property type="project" value="TreeGrafter"/>
</dbReference>
<dbReference type="PANTHER" id="PTHR16461">
    <property type="entry name" value="TOLL-INTERACTING PROTEIN"/>
    <property type="match status" value="1"/>
</dbReference>
<feature type="non-terminal residue" evidence="8">
    <location>
        <position position="243"/>
    </location>
</feature>
<evidence type="ECO:0000256" key="3">
    <source>
        <dbReference type="ARBA" id="ARBA00022859"/>
    </source>
</evidence>
<dbReference type="InterPro" id="IPR000008">
    <property type="entry name" value="C2_dom"/>
</dbReference>
<reference evidence="8" key="1">
    <citation type="submission" date="2023-06" db="EMBL/GenBank/DDBJ databases">
        <authorList>
            <person name="Delattre M."/>
        </authorList>
    </citation>
    <scope>NUCLEOTIDE SEQUENCE</scope>
    <source>
        <strain evidence="8">AF72</strain>
    </source>
</reference>
<dbReference type="GO" id="GO:0045087">
    <property type="term" value="P:innate immune response"/>
    <property type="evidence" value="ECO:0007669"/>
    <property type="project" value="UniProtKB-KW"/>
</dbReference>
<dbReference type="InterPro" id="IPR003892">
    <property type="entry name" value="CUE"/>
</dbReference>
<comment type="caution">
    <text evidence="8">The sequence shown here is derived from an EMBL/GenBank/DDBJ whole genome shotgun (WGS) entry which is preliminary data.</text>
</comment>
<dbReference type="InterPro" id="IPR035892">
    <property type="entry name" value="C2_domain_sf"/>
</dbReference>
<dbReference type="Pfam" id="PF02845">
    <property type="entry name" value="CUE"/>
    <property type="match status" value="1"/>
</dbReference>
<dbReference type="InterPro" id="IPR009060">
    <property type="entry name" value="UBA-like_sf"/>
</dbReference>
<evidence type="ECO:0000256" key="2">
    <source>
        <dbReference type="ARBA" id="ARBA00022588"/>
    </source>
</evidence>
<sequence length="243" mass="27311">MIGESVAERRKKVFVGELPDDFLRLTLPSSSGASADVDGRPIVVQFAQPQPLSFVPPNTRGRIQVTIMEANLVKNYGLVRMDPYCRVRVGNSTFETPTKISAGRQPVWNRVVHAYLPNNVESIYVQIFDEKAFSQDECVAWAHVMLPCGIFANETIEDWFPLSGQQGEGQEGMIHLSFSFHPLQNPAVQEPQPRFQPVVIKDEDIKELKEMFATVDEEVIRSILEQHHGDKNGACNALLEMMS</sequence>
<dbReference type="FunFam" id="2.60.40.150:FF:000214">
    <property type="entry name" value="Toll-interacting protein"/>
    <property type="match status" value="1"/>
</dbReference>
<dbReference type="Proteomes" id="UP001177023">
    <property type="component" value="Unassembled WGS sequence"/>
</dbReference>
<dbReference type="Gene3D" id="2.60.40.150">
    <property type="entry name" value="C2 domain"/>
    <property type="match status" value="1"/>
</dbReference>